<proteinExistence type="predicted"/>
<evidence type="ECO:0000256" key="1">
    <source>
        <dbReference type="SAM" id="Phobius"/>
    </source>
</evidence>
<keyword evidence="1" id="KW-0812">Transmembrane</keyword>
<keyword evidence="1" id="KW-1133">Transmembrane helix</keyword>
<keyword evidence="3" id="KW-1185">Reference proteome</keyword>
<comment type="caution">
    <text evidence="2">The sequence shown here is derived from an EMBL/GenBank/DDBJ whole genome shotgun (WGS) entry which is preliminary data.</text>
</comment>
<evidence type="ECO:0000313" key="3">
    <source>
        <dbReference type="Proteomes" id="UP000635565"/>
    </source>
</evidence>
<sequence length="65" mass="7550">MELDKLPTQLVLPWCLNINSDDYDTECGQGTSFLSLFFALLVYMPITLTYSWLDFLTYIFSQNAK</sequence>
<organism evidence="2 3">
    <name type="scientific">Dictyobacter formicarum</name>
    <dbReference type="NCBI Taxonomy" id="2778368"/>
    <lineage>
        <taxon>Bacteria</taxon>
        <taxon>Bacillati</taxon>
        <taxon>Chloroflexota</taxon>
        <taxon>Ktedonobacteria</taxon>
        <taxon>Ktedonobacterales</taxon>
        <taxon>Dictyobacteraceae</taxon>
        <taxon>Dictyobacter</taxon>
    </lineage>
</organism>
<gene>
    <name evidence="2" type="ORF">KSZ_30740</name>
</gene>
<keyword evidence="1" id="KW-0472">Membrane</keyword>
<feature type="transmembrane region" description="Helical" evidence="1">
    <location>
        <begin position="33"/>
        <end position="60"/>
    </location>
</feature>
<dbReference type="Proteomes" id="UP000635565">
    <property type="component" value="Unassembled WGS sequence"/>
</dbReference>
<protein>
    <submittedName>
        <fullName evidence="2">Uncharacterized protein</fullName>
    </submittedName>
</protein>
<name>A0ABQ3VI72_9CHLR</name>
<dbReference type="EMBL" id="BNJJ01000008">
    <property type="protein sequence ID" value="GHO85068.1"/>
    <property type="molecule type" value="Genomic_DNA"/>
</dbReference>
<accession>A0ABQ3VI72</accession>
<reference evidence="2 3" key="1">
    <citation type="journal article" date="2021" name="Int. J. Syst. Evol. Microbiol.">
        <title>Reticulibacter mediterranei gen. nov., sp. nov., within the new family Reticulibacteraceae fam. nov., and Ktedonospora formicarum gen. nov., sp. nov., Ktedonobacter robiniae sp. nov., Dictyobacter formicarum sp. nov. and Dictyobacter arantiisoli sp. nov., belonging to the class Ktedonobacteria.</title>
        <authorList>
            <person name="Yabe S."/>
            <person name="Zheng Y."/>
            <person name="Wang C.M."/>
            <person name="Sakai Y."/>
            <person name="Abe K."/>
            <person name="Yokota A."/>
            <person name="Donadio S."/>
            <person name="Cavaletti L."/>
            <person name="Monciardini P."/>
        </authorList>
    </citation>
    <scope>NUCLEOTIDE SEQUENCE [LARGE SCALE GENOMIC DNA]</scope>
    <source>
        <strain evidence="2 3">SOSP1-9</strain>
    </source>
</reference>
<evidence type="ECO:0000313" key="2">
    <source>
        <dbReference type="EMBL" id="GHO85068.1"/>
    </source>
</evidence>